<dbReference type="Proteomes" id="UP000183940">
    <property type="component" value="Unassembled WGS sequence"/>
</dbReference>
<keyword evidence="5 8" id="KW-1133">Transmembrane helix</keyword>
<dbReference type="SUPFAM" id="SSF82689">
    <property type="entry name" value="Mechanosensitive channel protein MscS (YggB), C-terminal domain"/>
    <property type="match status" value="1"/>
</dbReference>
<dbReference type="PANTHER" id="PTHR30347">
    <property type="entry name" value="POTASSIUM CHANNEL RELATED"/>
    <property type="match status" value="1"/>
</dbReference>
<dbReference type="Pfam" id="PF00924">
    <property type="entry name" value="MS_channel_2nd"/>
    <property type="match status" value="1"/>
</dbReference>
<evidence type="ECO:0000313" key="11">
    <source>
        <dbReference type="Proteomes" id="UP000183940"/>
    </source>
</evidence>
<keyword evidence="6 8" id="KW-0472">Membrane</keyword>
<dbReference type="STRING" id="1925591.BI308_00115"/>
<feature type="transmembrane region" description="Helical" evidence="8">
    <location>
        <begin position="297"/>
        <end position="315"/>
    </location>
</feature>
<dbReference type="PANTHER" id="PTHR30347:SF1">
    <property type="entry name" value="MECHANOSENSITIVE CHANNEL MSCK"/>
    <property type="match status" value="1"/>
</dbReference>
<dbReference type="InterPro" id="IPR000591">
    <property type="entry name" value="DEP_dom"/>
</dbReference>
<proteinExistence type="inferred from homology"/>
<dbReference type="EMBL" id="MLAW01000001">
    <property type="protein sequence ID" value="OJJ27422.1"/>
    <property type="molecule type" value="Genomic_DNA"/>
</dbReference>
<feature type="compositionally biased region" description="Basic and acidic residues" evidence="7">
    <location>
        <begin position="623"/>
        <end position="637"/>
    </location>
</feature>
<feature type="transmembrane region" description="Helical" evidence="8">
    <location>
        <begin position="177"/>
        <end position="199"/>
    </location>
</feature>
<dbReference type="SUPFAM" id="SSF50182">
    <property type="entry name" value="Sm-like ribonucleoproteins"/>
    <property type="match status" value="1"/>
</dbReference>
<dbReference type="Gene3D" id="1.10.287.1260">
    <property type="match status" value="1"/>
</dbReference>
<dbReference type="InterPro" id="IPR036388">
    <property type="entry name" value="WH-like_DNA-bd_sf"/>
</dbReference>
<evidence type="ECO:0000256" key="4">
    <source>
        <dbReference type="ARBA" id="ARBA00022692"/>
    </source>
</evidence>
<gene>
    <name evidence="10" type="ORF">BI308_00115</name>
</gene>
<feature type="region of interest" description="Disordered" evidence="7">
    <location>
        <begin position="612"/>
        <end position="645"/>
    </location>
</feature>
<evidence type="ECO:0000256" key="6">
    <source>
        <dbReference type="ARBA" id="ARBA00023136"/>
    </source>
</evidence>
<dbReference type="PROSITE" id="PS50186">
    <property type="entry name" value="DEP"/>
    <property type="match status" value="1"/>
</dbReference>
<evidence type="ECO:0000256" key="1">
    <source>
        <dbReference type="ARBA" id="ARBA00004651"/>
    </source>
</evidence>
<evidence type="ECO:0000256" key="7">
    <source>
        <dbReference type="SAM" id="MobiDB-lite"/>
    </source>
</evidence>
<dbReference type="SUPFAM" id="SSF46785">
    <property type="entry name" value="Winged helix' DNA-binding domain"/>
    <property type="match status" value="1"/>
</dbReference>
<dbReference type="InterPro" id="IPR023408">
    <property type="entry name" value="MscS_beta-dom_sf"/>
</dbReference>
<evidence type="ECO:0000256" key="8">
    <source>
        <dbReference type="SAM" id="Phobius"/>
    </source>
</evidence>
<feature type="transmembrane region" description="Helical" evidence="8">
    <location>
        <begin position="272"/>
        <end position="290"/>
    </location>
</feature>
<evidence type="ECO:0000256" key="3">
    <source>
        <dbReference type="ARBA" id="ARBA00022475"/>
    </source>
</evidence>
<dbReference type="InterPro" id="IPR010920">
    <property type="entry name" value="LSM_dom_sf"/>
</dbReference>
<feature type="transmembrane region" description="Helical" evidence="8">
    <location>
        <begin position="234"/>
        <end position="252"/>
    </location>
</feature>
<evidence type="ECO:0000259" key="9">
    <source>
        <dbReference type="PROSITE" id="PS50186"/>
    </source>
</evidence>
<keyword evidence="11" id="KW-1185">Reference proteome</keyword>
<dbReference type="SMART" id="SM00049">
    <property type="entry name" value="DEP"/>
    <property type="match status" value="1"/>
</dbReference>
<comment type="subcellular location">
    <subcellularLocation>
        <location evidence="1">Cell membrane</location>
        <topology evidence="1">Multi-pass membrane protein</topology>
    </subcellularLocation>
</comment>
<dbReference type="GO" id="GO:0055085">
    <property type="term" value="P:transmembrane transport"/>
    <property type="evidence" value="ECO:0007669"/>
    <property type="project" value="InterPro"/>
</dbReference>
<reference evidence="10" key="1">
    <citation type="submission" date="2016-10" db="EMBL/GenBank/DDBJ databases">
        <title>CRISPR-Cas defence system in Roseofilum reptotaenium: evidence of a bacteriophage-cyanobacterium arms race in the coral black band disease.</title>
        <authorList>
            <person name="Buerger P."/>
            <person name="Wood-Charlson E.M."/>
            <person name="Weynberg K.D."/>
            <person name="Willis B."/>
            <person name="Van Oppen M.J."/>
        </authorList>
    </citation>
    <scope>NUCLEOTIDE SEQUENCE [LARGE SCALE GENOMIC DNA]</scope>
    <source>
        <strain evidence="10">AO1-A</strain>
    </source>
</reference>
<feature type="transmembrane region" description="Helical" evidence="8">
    <location>
        <begin position="134"/>
        <end position="156"/>
    </location>
</feature>
<organism evidence="10 11">
    <name type="scientific">Roseofilum reptotaenium AO1-A</name>
    <dbReference type="NCBI Taxonomy" id="1925591"/>
    <lineage>
        <taxon>Bacteria</taxon>
        <taxon>Bacillati</taxon>
        <taxon>Cyanobacteriota</taxon>
        <taxon>Cyanophyceae</taxon>
        <taxon>Desertifilales</taxon>
        <taxon>Desertifilaceae</taxon>
        <taxon>Roseofilum</taxon>
    </lineage>
</organism>
<dbReference type="InterPro" id="IPR011014">
    <property type="entry name" value="MscS_channel_TM-2"/>
</dbReference>
<dbReference type="InterPro" id="IPR011066">
    <property type="entry name" value="MscS_channel_C_sf"/>
</dbReference>
<dbReference type="Pfam" id="PF21082">
    <property type="entry name" value="MS_channel_3rd"/>
    <property type="match status" value="1"/>
</dbReference>
<evidence type="ECO:0000256" key="5">
    <source>
        <dbReference type="ARBA" id="ARBA00022989"/>
    </source>
</evidence>
<protein>
    <recommendedName>
        <fullName evidence="9">DEP domain-containing protein</fullName>
    </recommendedName>
</protein>
<comment type="caution">
    <text evidence="10">The sequence shown here is derived from an EMBL/GenBank/DDBJ whole genome shotgun (WGS) entry which is preliminary data.</text>
</comment>
<dbReference type="AlphaFoldDB" id="A0A1L9QXS6"/>
<dbReference type="SUPFAM" id="SSF82861">
    <property type="entry name" value="Mechanosensitive channel protein MscS (YggB), transmembrane region"/>
    <property type="match status" value="1"/>
</dbReference>
<dbReference type="InterPro" id="IPR036390">
    <property type="entry name" value="WH_DNA-bd_sf"/>
</dbReference>
<name>A0A1L9QXS6_9CYAN</name>
<dbReference type="InterPro" id="IPR049278">
    <property type="entry name" value="MS_channel_C"/>
</dbReference>
<dbReference type="Gene3D" id="2.30.30.60">
    <property type="match status" value="1"/>
</dbReference>
<sequence length="645" mass="73646">MGWVGLGLSLPGWAQTQPTEVTTRAKIVLDGYELFEVEASGRFSAEERATRVNQLLQEKLDRAIATDTPPEVTIVQNNGQVSLQVNNRHLVTLTASDMMMPGQPSLEQAERWQNEIEQALQRARRERTPIYRAWAIKMALIASAAAIALQSLWFWLQRRLQRQKKKDSELIKTSWKILVLILLQVATWLIVICYVTHLFPLSRRWLYRTYIFLRDLFSAQIFTVGERALSLNNLLLIGVMAIALILITNSFTEVLKTKIVPLVGVDRHSQQAIAFFLRYALLFIGFLLILTLSGVDFSSLAILISVLGVGIGFGLQNIAKDFISGLIMIFERPIQVGELVQVGEFQGLVQRIGPRVTEMTTIDRITIMVPNSRFIEGEVQNWNRTGLTRLKVYVGVAYSSDMQLVHDVLLAVAQIPHPEILRHPPPKAQFRGFGDNALNFRIVVFIRDPLKQPKVKTHLLHYMSLYLEHYGIGIPFPQRDLHIKLPGLEQVADTWLTQQGREHWQPSPVPAPERPKIKPEYNWEDILQRMRGPEGISIRDRRYGLKAFSNCFVGSEAVDWLMEHEQSTRPEAIMMGEMMVNLGIIHHVLDEHGFEDSLLFYRFYADENLEHEDQYLTPPPTEGGDRIDERGIEKNTDSDTAMIDD</sequence>
<comment type="similarity">
    <text evidence="2">Belongs to the MscS (TC 1.A.23) family.</text>
</comment>
<dbReference type="Pfam" id="PF00610">
    <property type="entry name" value="DEP"/>
    <property type="match status" value="1"/>
</dbReference>
<dbReference type="GO" id="GO:0005886">
    <property type="term" value="C:plasma membrane"/>
    <property type="evidence" value="ECO:0007669"/>
    <property type="project" value="UniProtKB-SubCell"/>
</dbReference>
<evidence type="ECO:0000313" key="10">
    <source>
        <dbReference type="EMBL" id="OJJ27422.1"/>
    </source>
</evidence>
<dbReference type="Gene3D" id="3.30.70.100">
    <property type="match status" value="1"/>
</dbReference>
<dbReference type="GO" id="GO:0035556">
    <property type="term" value="P:intracellular signal transduction"/>
    <property type="evidence" value="ECO:0007669"/>
    <property type="project" value="InterPro"/>
</dbReference>
<keyword evidence="4 8" id="KW-0812">Transmembrane</keyword>
<dbReference type="InterPro" id="IPR006685">
    <property type="entry name" value="MscS_channel_2nd"/>
</dbReference>
<dbReference type="Gene3D" id="1.10.10.10">
    <property type="entry name" value="Winged helix-like DNA-binding domain superfamily/Winged helix DNA-binding domain"/>
    <property type="match status" value="1"/>
</dbReference>
<keyword evidence="3" id="KW-1003">Cell membrane</keyword>
<dbReference type="InterPro" id="IPR052702">
    <property type="entry name" value="MscS-like_channel"/>
</dbReference>
<feature type="domain" description="DEP" evidence="9">
    <location>
        <begin position="532"/>
        <end position="605"/>
    </location>
</feature>
<dbReference type="CDD" id="cd04371">
    <property type="entry name" value="DEP"/>
    <property type="match status" value="1"/>
</dbReference>
<evidence type="ECO:0000256" key="2">
    <source>
        <dbReference type="ARBA" id="ARBA00008017"/>
    </source>
</evidence>
<accession>A0A1L9QXS6</accession>